<evidence type="ECO:0000256" key="5">
    <source>
        <dbReference type="SAM" id="Phobius"/>
    </source>
</evidence>
<name>A0ABP0H4K8_CLALP</name>
<protein>
    <recommendedName>
        <fullName evidence="6">Fatty acid hydroxylase domain-containing protein</fullName>
    </recommendedName>
</protein>
<dbReference type="InterPro" id="IPR006694">
    <property type="entry name" value="Fatty_acid_hydroxylase"/>
</dbReference>
<evidence type="ECO:0000313" key="8">
    <source>
        <dbReference type="Proteomes" id="UP001642483"/>
    </source>
</evidence>
<evidence type="ECO:0000256" key="3">
    <source>
        <dbReference type="ARBA" id="ARBA00022989"/>
    </source>
</evidence>
<dbReference type="PANTHER" id="PTHR11863">
    <property type="entry name" value="STEROL DESATURASE"/>
    <property type="match status" value="1"/>
</dbReference>
<gene>
    <name evidence="7" type="ORF">CVLEPA_LOCUS30689</name>
</gene>
<evidence type="ECO:0000256" key="4">
    <source>
        <dbReference type="ARBA" id="ARBA00023136"/>
    </source>
</evidence>
<dbReference type="EMBL" id="CAWYQH010000163">
    <property type="protein sequence ID" value="CAK8697470.1"/>
    <property type="molecule type" value="Genomic_DNA"/>
</dbReference>
<feature type="transmembrane region" description="Helical" evidence="5">
    <location>
        <begin position="29"/>
        <end position="55"/>
    </location>
</feature>
<feature type="transmembrane region" description="Helical" evidence="5">
    <location>
        <begin position="121"/>
        <end position="138"/>
    </location>
</feature>
<reference evidence="7 8" key="1">
    <citation type="submission" date="2024-02" db="EMBL/GenBank/DDBJ databases">
        <authorList>
            <person name="Daric V."/>
            <person name="Darras S."/>
        </authorList>
    </citation>
    <scope>NUCLEOTIDE SEQUENCE [LARGE SCALE GENOMIC DNA]</scope>
</reference>
<comment type="subcellular location">
    <subcellularLocation>
        <location evidence="1">Membrane</location>
    </subcellularLocation>
</comment>
<evidence type="ECO:0000313" key="7">
    <source>
        <dbReference type="EMBL" id="CAK8697470.1"/>
    </source>
</evidence>
<dbReference type="InterPro" id="IPR050307">
    <property type="entry name" value="Sterol_Desaturase_Related"/>
</dbReference>
<accession>A0ABP0H4K8</accession>
<evidence type="ECO:0000259" key="6">
    <source>
        <dbReference type="Pfam" id="PF04116"/>
    </source>
</evidence>
<keyword evidence="3 5" id="KW-1133">Transmembrane helix</keyword>
<keyword evidence="2 5" id="KW-0812">Transmembrane</keyword>
<keyword evidence="4 5" id="KW-0472">Membrane</keyword>
<feature type="transmembrane region" description="Helical" evidence="5">
    <location>
        <begin position="183"/>
        <end position="203"/>
    </location>
</feature>
<evidence type="ECO:0000256" key="2">
    <source>
        <dbReference type="ARBA" id="ARBA00022692"/>
    </source>
</evidence>
<comment type="caution">
    <text evidence="7">The sequence shown here is derived from an EMBL/GenBank/DDBJ whole genome shotgun (WGS) entry which is preliminary data.</text>
</comment>
<sequence length="283" mass="33591">MEFLSTARSFFELQWSKVLDMFDNDEKSVFVVGTSMVLFLSFCAINSFFMVLDLSGKPKFLHRYKIQKDKNIPVDASRYIQCCRVSLTNEILSCLMIWLLYPIMRESGMSCQNRLPPIWRLPIDFYAFLIVVEIMFYYSHRFFHLPWIYKYIHKKHHEWIAPISLAASYAHPVEHLVSNFFPLIVGPILMGSHLSIVWIWLAMSQISTCLNHSDYHFPFQSSPQFHDYHHIKFNECYGVTGWLDNFHKTSVQFKESIYCKRHVTFYGLTPITERFPSKHKKEN</sequence>
<dbReference type="Proteomes" id="UP001642483">
    <property type="component" value="Unassembled WGS sequence"/>
</dbReference>
<keyword evidence="8" id="KW-1185">Reference proteome</keyword>
<dbReference type="Pfam" id="PF04116">
    <property type="entry name" value="FA_hydroxylase"/>
    <property type="match status" value="1"/>
</dbReference>
<organism evidence="7 8">
    <name type="scientific">Clavelina lepadiformis</name>
    <name type="common">Light-bulb sea squirt</name>
    <name type="synonym">Ascidia lepadiformis</name>
    <dbReference type="NCBI Taxonomy" id="159417"/>
    <lineage>
        <taxon>Eukaryota</taxon>
        <taxon>Metazoa</taxon>
        <taxon>Chordata</taxon>
        <taxon>Tunicata</taxon>
        <taxon>Ascidiacea</taxon>
        <taxon>Aplousobranchia</taxon>
        <taxon>Clavelinidae</taxon>
        <taxon>Clavelina</taxon>
    </lineage>
</organism>
<proteinExistence type="predicted"/>
<evidence type="ECO:0000256" key="1">
    <source>
        <dbReference type="ARBA" id="ARBA00004370"/>
    </source>
</evidence>
<feature type="domain" description="Fatty acid hydroxylase" evidence="6">
    <location>
        <begin position="126"/>
        <end position="249"/>
    </location>
</feature>